<accession>A0A2A9MDZ8</accession>
<proteinExistence type="predicted"/>
<dbReference type="EMBL" id="NWUJ01000003">
    <property type="protein sequence ID" value="PFH36738.1"/>
    <property type="molecule type" value="Genomic_DNA"/>
</dbReference>
<name>A0A2A9MDZ8_BESBE</name>
<dbReference type="KEGG" id="bbes:BESB_049300"/>
<feature type="compositionally biased region" description="Gly residues" evidence="1">
    <location>
        <begin position="1"/>
        <end position="20"/>
    </location>
</feature>
<keyword evidence="3" id="KW-1185">Reference proteome</keyword>
<evidence type="ECO:0000256" key="1">
    <source>
        <dbReference type="SAM" id="MobiDB-lite"/>
    </source>
</evidence>
<organism evidence="2 3">
    <name type="scientific">Besnoitia besnoiti</name>
    <name type="common">Apicomplexan protozoan</name>
    <dbReference type="NCBI Taxonomy" id="94643"/>
    <lineage>
        <taxon>Eukaryota</taxon>
        <taxon>Sar</taxon>
        <taxon>Alveolata</taxon>
        <taxon>Apicomplexa</taxon>
        <taxon>Conoidasida</taxon>
        <taxon>Coccidia</taxon>
        <taxon>Eucoccidiorida</taxon>
        <taxon>Eimeriorina</taxon>
        <taxon>Sarcocystidae</taxon>
        <taxon>Besnoitia</taxon>
    </lineage>
</organism>
<dbReference type="RefSeq" id="XP_029220747.1">
    <property type="nucleotide sequence ID" value="XM_029363381.1"/>
</dbReference>
<dbReference type="GeneID" id="40309860"/>
<sequence length="180" mass="18685">MNGSEQDGGGAVNGGTGSRGLQGQDPYHPKEEEEEERGSPETNRPEAQPPVHAVPPAPTPLLVNVGSDGRNPNETSSHKEATSATSKVPGEDKTSTAPSRAPENLRDPSGADEKNQTAPPLDGSPVNGQHTRLRRLSEANETVHQYLTLVVHSGGWSVSKGMATVSASLLAVAAAVVLAF</sequence>
<gene>
    <name evidence="2" type="ORF">BESB_049300</name>
</gene>
<protein>
    <submittedName>
        <fullName evidence="2">Toxoplasma gondii family A protein</fullName>
    </submittedName>
</protein>
<comment type="caution">
    <text evidence="2">The sequence shown here is derived from an EMBL/GenBank/DDBJ whole genome shotgun (WGS) entry which is preliminary data.</text>
</comment>
<dbReference type="Proteomes" id="UP000224006">
    <property type="component" value="Chromosome III"/>
</dbReference>
<evidence type="ECO:0000313" key="3">
    <source>
        <dbReference type="Proteomes" id="UP000224006"/>
    </source>
</evidence>
<feature type="compositionally biased region" description="Basic and acidic residues" evidence="1">
    <location>
        <begin position="103"/>
        <end position="115"/>
    </location>
</feature>
<feature type="region of interest" description="Disordered" evidence="1">
    <location>
        <begin position="1"/>
        <end position="129"/>
    </location>
</feature>
<dbReference type="VEuPathDB" id="ToxoDB:BESB_049300"/>
<dbReference type="AlphaFoldDB" id="A0A2A9MDZ8"/>
<reference evidence="2 3" key="1">
    <citation type="submission" date="2017-09" db="EMBL/GenBank/DDBJ databases">
        <title>Genome sequencing of Besnoitia besnoiti strain Bb-Ger1.</title>
        <authorList>
            <person name="Schares G."/>
            <person name="Venepally P."/>
            <person name="Lorenzi H.A."/>
        </authorList>
    </citation>
    <scope>NUCLEOTIDE SEQUENCE [LARGE SCALE GENOMIC DNA]</scope>
    <source>
        <strain evidence="2 3">Bb-Ger1</strain>
    </source>
</reference>
<evidence type="ECO:0000313" key="2">
    <source>
        <dbReference type="EMBL" id="PFH36738.1"/>
    </source>
</evidence>